<organism evidence="1 2">
    <name type="scientific">Pararge aegeria aegeria</name>
    <dbReference type="NCBI Taxonomy" id="348720"/>
    <lineage>
        <taxon>Eukaryota</taxon>
        <taxon>Metazoa</taxon>
        <taxon>Ecdysozoa</taxon>
        <taxon>Arthropoda</taxon>
        <taxon>Hexapoda</taxon>
        <taxon>Insecta</taxon>
        <taxon>Pterygota</taxon>
        <taxon>Neoptera</taxon>
        <taxon>Endopterygota</taxon>
        <taxon>Lepidoptera</taxon>
        <taxon>Glossata</taxon>
        <taxon>Ditrysia</taxon>
        <taxon>Papilionoidea</taxon>
        <taxon>Nymphalidae</taxon>
        <taxon>Satyrinae</taxon>
        <taxon>Satyrini</taxon>
        <taxon>Parargina</taxon>
        <taxon>Pararge</taxon>
    </lineage>
</organism>
<keyword evidence="2" id="KW-1185">Reference proteome</keyword>
<proteinExistence type="predicted"/>
<accession>A0A8S4SDU7</accession>
<protein>
    <submittedName>
        <fullName evidence="1">Jg12371 protein</fullName>
    </submittedName>
</protein>
<reference evidence="1" key="1">
    <citation type="submission" date="2022-03" db="EMBL/GenBank/DDBJ databases">
        <authorList>
            <person name="Lindestad O."/>
        </authorList>
    </citation>
    <scope>NUCLEOTIDE SEQUENCE</scope>
</reference>
<dbReference type="EMBL" id="CAKXAJ010026147">
    <property type="protein sequence ID" value="CAH2258536.1"/>
    <property type="molecule type" value="Genomic_DNA"/>
</dbReference>
<sequence length="218" mass="24710">MGCYIPQRLARYHPRLHHHLPGITDSPLCRACMKADETPTHVLLRCRGVAQQRAAYLGSPASIPEALGDLGGLLIFCEECSLAGWSDPTYNGRFRPTKYEDKPRERRRRRRTLGYAGFFTMFSFTVKASDISIVKIKNAHSSGKLEVQRWLDVHEKYFSDPSRAPLRPATSNVACTLRTSQNQVNYSYRGPVVTSKLVQIPYVLHAPYKVSPVNPRHK</sequence>
<dbReference type="AlphaFoldDB" id="A0A8S4SDU7"/>
<name>A0A8S4SDU7_9NEOP</name>
<gene>
    <name evidence="1" type="primary">jg12371</name>
    <name evidence="1" type="ORF">PAEG_LOCUS23361</name>
</gene>
<comment type="caution">
    <text evidence="1">The sequence shown here is derived from an EMBL/GenBank/DDBJ whole genome shotgun (WGS) entry which is preliminary data.</text>
</comment>
<dbReference type="OrthoDB" id="6928334at2759"/>
<evidence type="ECO:0000313" key="1">
    <source>
        <dbReference type="EMBL" id="CAH2258536.1"/>
    </source>
</evidence>
<dbReference type="Proteomes" id="UP000838756">
    <property type="component" value="Unassembled WGS sequence"/>
</dbReference>
<evidence type="ECO:0000313" key="2">
    <source>
        <dbReference type="Proteomes" id="UP000838756"/>
    </source>
</evidence>